<dbReference type="Proteomes" id="UP000076858">
    <property type="component" value="Unassembled WGS sequence"/>
</dbReference>
<dbReference type="PROSITE" id="PS50003">
    <property type="entry name" value="PH_DOMAIN"/>
    <property type="match status" value="1"/>
</dbReference>
<dbReference type="Pfam" id="PF00536">
    <property type="entry name" value="SAM_1"/>
    <property type="match status" value="1"/>
</dbReference>
<dbReference type="PROSITE" id="PS51290">
    <property type="entry name" value="CRIC"/>
    <property type="match status" value="1"/>
</dbReference>
<dbReference type="Gene3D" id="2.30.29.30">
    <property type="entry name" value="Pleckstrin-homology domain (PH domain)/Phosphotyrosine-binding domain (PTB)"/>
    <property type="match status" value="1"/>
</dbReference>
<feature type="compositionally biased region" description="Polar residues" evidence="2">
    <location>
        <begin position="1792"/>
        <end position="1802"/>
    </location>
</feature>
<dbReference type="SUPFAM" id="SSF47769">
    <property type="entry name" value="SAM/Pointed domain"/>
    <property type="match status" value="1"/>
</dbReference>
<dbReference type="SMART" id="SM00454">
    <property type="entry name" value="SAM"/>
    <property type="match status" value="1"/>
</dbReference>
<dbReference type="SUPFAM" id="SSF50729">
    <property type="entry name" value="PH domain-like"/>
    <property type="match status" value="1"/>
</dbReference>
<dbReference type="Pfam" id="PF10534">
    <property type="entry name" value="CRIC_ras_sig"/>
    <property type="match status" value="1"/>
</dbReference>
<name>A0A164T971_9CRUS</name>
<comment type="similarity">
    <text evidence="1">Belongs to the CNKSR family.</text>
</comment>
<feature type="domain" description="SAM" evidence="4">
    <location>
        <begin position="11"/>
        <end position="76"/>
    </location>
</feature>
<feature type="compositionally biased region" description="Polar residues" evidence="2">
    <location>
        <begin position="1565"/>
        <end position="1578"/>
    </location>
</feature>
<feature type="compositionally biased region" description="Polar residues" evidence="2">
    <location>
        <begin position="1212"/>
        <end position="1233"/>
    </location>
</feature>
<dbReference type="Gene3D" id="1.10.150.50">
    <property type="entry name" value="Transcription Factor, Ets-1"/>
    <property type="match status" value="1"/>
</dbReference>
<dbReference type="PROSITE" id="PS50105">
    <property type="entry name" value="SAM_DOMAIN"/>
    <property type="match status" value="1"/>
</dbReference>
<feature type="compositionally biased region" description="Polar residues" evidence="2">
    <location>
        <begin position="829"/>
        <end position="840"/>
    </location>
</feature>
<dbReference type="CDD" id="cd06748">
    <property type="entry name" value="PDZ_CNK1_2_3-like"/>
    <property type="match status" value="1"/>
</dbReference>
<feature type="compositionally biased region" description="Low complexity" evidence="2">
    <location>
        <begin position="1369"/>
        <end position="1410"/>
    </location>
</feature>
<feature type="region of interest" description="Disordered" evidence="2">
    <location>
        <begin position="1623"/>
        <end position="1667"/>
    </location>
</feature>
<evidence type="ECO:0000256" key="1">
    <source>
        <dbReference type="ARBA" id="ARBA00009498"/>
    </source>
</evidence>
<dbReference type="InterPro" id="IPR001478">
    <property type="entry name" value="PDZ"/>
</dbReference>
<evidence type="ECO:0000259" key="6">
    <source>
        <dbReference type="PROSITE" id="PS51290"/>
    </source>
</evidence>
<feature type="compositionally biased region" description="Basic and acidic residues" evidence="2">
    <location>
        <begin position="856"/>
        <end position="870"/>
    </location>
</feature>
<feature type="region of interest" description="Disordered" evidence="2">
    <location>
        <begin position="1545"/>
        <end position="1578"/>
    </location>
</feature>
<feature type="region of interest" description="Disordered" evidence="2">
    <location>
        <begin position="1007"/>
        <end position="1084"/>
    </location>
</feature>
<feature type="region of interest" description="Disordered" evidence="2">
    <location>
        <begin position="1096"/>
        <end position="1321"/>
    </location>
</feature>
<feature type="domain" description="CRIC" evidence="6">
    <location>
        <begin position="84"/>
        <end position="176"/>
    </location>
</feature>
<evidence type="ECO:0000259" key="3">
    <source>
        <dbReference type="PROSITE" id="PS50003"/>
    </source>
</evidence>
<feature type="region of interest" description="Disordered" evidence="2">
    <location>
        <begin position="829"/>
        <end position="870"/>
    </location>
</feature>
<dbReference type="GO" id="GO:0016301">
    <property type="term" value="F:kinase activity"/>
    <property type="evidence" value="ECO:0007669"/>
    <property type="project" value="UniProtKB-KW"/>
</dbReference>
<feature type="region of interest" description="Disordered" evidence="2">
    <location>
        <begin position="1342"/>
        <end position="1410"/>
    </location>
</feature>
<feature type="domain" description="PH" evidence="3">
    <location>
        <begin position="877"/>
        <end position="977"/>
    </location>
</feature>
<feature type="compositionally biased region" description="Basic and acidic residues" evidence="2">
    <location>
        <begin position="572"/>
        <end position="600"/>
    </location>
</feature>
<feature type="region of interest" description="Disordered" evidence="2">
    <location>
        <begin position="567"/>
        <end position="615"/>
    </location>
</feature>
<dbReference type="FunFam" id="2.30.42.10:FF:000060">
    <property type="entry name" value="Connector enhancer of kinase suppressor of Ras 2"/>
    <property type="match status" value="1"/>
</dbReference>
<feature type="region of interest" description="Disordered" evidence="2">
    <location>
        <begin position="494"/>
        <end position="530"/>
    </location>
</feature>
<dbReference type="Gene3D" id="2.30.42.10">
    <property type="match status" value="1"/>
</dbReference>
<dbReference type="InterPro" id="IPR051566">
    <property type="entry name" value="CNKSR"/>
</dbReference>
<accession>A0A164T971</accession>
<gene>
    <name evidence="7" type="ORF">APZ42_025275</name>
</gene>
<dbReference type="PANTHER" id="PTHR12844:SF42">
    <property type="entry name" value="CONNECTOR ENHANCER OF KSR PROTEIN CNK"/>
    <property type="match status" value="1"/>
</dbReference>
<dbReference type="STRING" id="35525.A0A164T971"/>
<dbReference type="InterPro" id="IPR001660">
    <property type="entry name" value="SAM"/>
</dbReference>
<dbReference type="EMBL" id="LRGB01001863">
    <property type="protein sequence ID" value="KZS10279.1"/>
    <property type="molecule type" value="Genomic_DNA"/>
</dbReference>
<sequence length="1857" mass="204492">MTAYYVNVAEWSPEQVVDWMRGLDDTLLPYMQHMLEQEINGHRLLSTTVEDLPVFHIDKLGHQEIFMGAVDLLRDFHYNLDRENLQYLAMQLGCKARSLFNELLSTCHSYNNGKAEQVTTATLAAVADIIDRVKDLLSWLDRAPFDGHEPYLEVKSKLLKICLELATNAQRDLFAEHPVQVIREGCLSLITITDRIICEFLDPLVLQPASLDVATVKKKPEEDVVLISSHSISSSYDGTDLWLQGMLIQTSYKGVHVIGGVKFQSPAHQCGKIEEGDEVVQVNYQTVVGWQQKKLKAAMLENPTKVILTLKKRPRHSNNFGQIYVKPYRLPSKKRESYHFRWHLGGESQTKPELTSSSKAIDSITMSTVPVVHIAPPVMAEVMAAELPSEVESDDTDDDSFLPDNHDPIAAAAAAAAVAAATGSDVAGCVAASPASVRLILPKNRLSIQRRATVTGASPTSSRPTLNIEQFWKQLKEGQQSKTPELFDFLLEQQQQPEQRPHSSVGHYDGQPRVPHKKDSSVNQSDTSAPDKAGLLLLREKEKVHAIPSALMAGKICEEPSELCTEFNQSPKDNKQIDESDVEIRSPSRKVSQDRPRLDKSQSTPTYELVSGDMSSFEEKLRDIRLRKQSRVEEESPNPVKENLNHSPCPISISNAPPLSPKPALPPRNKVRPPPEEDTIADPALVNALTPVPFLPPTESTCHNSHIIPSYGPIPALDDRSGPEASAASRELSHLGLRPHEIRDLIHRGLWPRHPADEDRVALPALTRVTRLDSNFDPVPGSTVPRIAPSLLVTYARHDEEVHVALPPVKTSSHNSSHYGAINSASRTQYQHLSQRPANYQQQQQLRQQQQQQQSDNERSTSDGLRHRRVPCRELGEGDCQGWLFRRRQTRGFFTGPRWTRRFFVLKRHTLYGYRDPEDQKAESLICLPGFSSSVATEVKSKKFAFRVFNPGTMFYFACETKDELNKWLNTVKQSATAPYGNTGEGSNIHKDPSFITKGAYYSETEDESLDEAENHKSGLSATLGRRKGKVPPALPPSNSHKTTPFEGAVTLGRIKKSPENPYSTEEKSSPSASKSNSRSPMAASLDRKYLRFLRVAPEKQPVPTPQFRSYRKPSPSPSPTATAPPTALPPSPCWMDGSKPPPRPPNESKPASPFKPLPSPHVMKDHAELNESSFDFSSPAQAKHPHVSRHSAERAAPRTNPSDAINAFRKSISTSKLPSTPTLPLTNQSVISEASLMESQELKERPSSITAFSRRSSRPHSIEIADSKSPKSPVKPQLAPKPNSARTTVRPGSEPPTDVPTIDGAQRRANSGSWNRSNYGDIDIYGSLESGYAKIKPRNASNASDYFRSGNRVSSTSSSPKKAESVGRRSSVSSSRRSSTDCGSAVKSSGVSSSLSKLPSPSASLSPASPSRGVFDFNNVDPSGYGLDLFIYLSIVLMLFCSRSHKEIKSVKYNVLISPPFTATNESHRYSWLTKRNSSTRLKSAACYQPMNFPLSPKDDAKMRTAFEMNLDITTVPDPETPKMTGAAADAKQFFKMLVSPKFGRKTTPSPSIPAKSKMLEAPSFSTTPSPRSQKTLLGSPRLHRAIFGNSREKRKKLLETGESHLHPFVPEDAVLTLDDRPEADESQSSFNSSLSSEFSPRFSPASVIHHRSHQRPPPLISPVQSPSVSSSCGIVVVSPYDDGNGSCPGTPKTPSLKPAMGVSMIGKQRRTPVGPDSPFGLPPSPGPLTGGSLRHSSSSTRFPYTLTPKEASPAPAPPLIQSTGELEYPPVFEPGTYSLSEKNVEMHVTSTRSSLASSTMPPVPAPRTKFLSSTTSRLSHSPSMDSNSSCTTSNIRQQHRVRLESRRSIDESSNA</sequence>
<feature type="compositionally biased region" description="Polar residues" evidence="2">
    <location>
        <begin position="1826"/>
        <end position="1838"/>
    </location>
</feature>
<dbReference type="InterPro" id="IPR001849">
    <property type="entry name" value="PH_domain"/>
</dbReference>
<dbReference type="SMART" id="SM00228">
    <property type="entry name" value="PDZ"/>
    <property type="match status" value="1"/>
</dbReference>
<keyword evidence="7" id="KW-0418">Kinase</keyword>
<feature type="region of interest" description="Disordered" evidence="2">
    <location>
        <begin position="628"/>
        <end position="676"/>
    </location>
</feature>
<feature type="compositionally biased region" description="Polar residues" evidence="2">
    <location>
        <begin position="1309"/>
        <end position="1319"/>
    </location>
</feature>
<dbReference type="SUPFAM" id="SSF50156">
    <property type="entry name" value="PDZ domain-like"/>
    <property type="match status" value="1"/>
</dbReference>
<dbReference type="OrthoDB" id="74412at2759"/>
<feature type="region of interest" description="Disordered" evidence="2">
    <location>
        <begin position="1792"/>
        <end position="1857"/>
    </location>
</feature>
<dbReference type="Pfam" id="PF00169">
    <property type="entry name" value="PH"/>
    <property type="match status" value="1"/>
</dbReference>
<dbReference type="SMART" id="SM00233">
    <property type="entry name" value="PH"/>
    <property type="match status" value="1"/>
</dbReference>
<dbReference type="PANTHER" id="PTHR12844">
    <property type="entry name" value="CONNECTOR ENCHANCER OF KINASE SUPPRESSOR OF RAS"/>
    <property type="match status" value="1"/>
</dbReference>
<dbReference type="PROSITE" id="PS50106">
    <property type="entry name" value="PDZ"/>
    <property type="match status" value="1"/>
</dbReference>
<feature type="domain" description="PDZ" evidence="5">
    <location>
        <begin position="245"/>
        <end position="314"/>
    </location>
</feature>
<evidence type="ECO:0000256" key="2">
    <source>
        <dbReference type="SAM" id="MobiDB-lite"/>
    </source>
</evidence>
<evidence type="ECO:0000259" key="4">
    <source>
        <dbReference type="PROSITE" id="PS50105"/>
    </source>
</evidence>
<feature type="region of interest" description="Disordered" evidence="2">
    <location>
        <begin position="1710"/>
        <end position="1770"/>
    </location>
</feature>
<evidence type="ECO:0000259" key="5">
    <source>
        <dbReference type="PROSITE" id="PS50106"/>
    </source>
</evidence>
<feature type="compositionally biased region" description="Low complexity" evidence="2">
    <location>
        <begin position="1628"/>
        <end position="1645"/>
    </location>
</feature>
<dbReference type="InterPro" id="IPR011993">
    <property type="entry name" value="PH-like_dom_sf"/>
</dbReference>
<comment type="caution">
    <text evidence="7">The sequence shown here is derived from an EMBL/GenBank/DDBJ whole genome shotgun (WGS) entry which is preliminary data.</text>
</comment>
<evidence type="ECO:0000313" key="8">
    <source>
        <dbReference type="Proteomes" id="UP000076858"/>
    </source>
</evidence>
<dbReference type="InterPro" id="IPR013761">
    <property type="entry name" value="SAM/pointed_sf"/>
</dbReference>
<feature type="compositionally biased region" description="Pro residues" evidence="2">
    <location>
        <begin position="1140"/>
        <end position="1160"/>
    </location>
</feature>
<reference evidence="7 8" key="1">
    <citation type="submission" date="2016-03" db="EMBL/GenBank/DDBJ databases">
        <title>EvidentialGene: Evidence-directed Construction of Genes on Genomes.</title>
        <authorList>
            <person name="Gilbert D.G."/>
            <person name="Choi J.-H."/>
            <person name="Mockaitis K."/>
            <person name="Colbourne J."/>
            <person name="Pfrender M."/>
        </authorList>
    </citation>
    <scope>NUCLEOTIDE SEQUENCE [LARGE SCALE GENOMIC DNA]</scope>
    <source>
        <strain evidence="7 8">Xinb3</strain>
        <tissue evidence="7">Complete organism</tissue>
    </source>
</reference>
<feature type="compositionally biased region" description="Low complexity" evidence="2">
    <location>
        <begin position="1813"/>
        <end position="1825"/>
    </location>
</feature>
<organism evidence="7 8">
    <name type="scientific">Daphnia magna</name>
    <dbReference type="NCBI Taxonomy" id="35525"/>
    <lineage>
        <taxon>Eukaryota</taxon>
        <taxon>Metazoa</taxon>
        <taxon>Ecdysozoa</taxon>
        <taxon>Arthropoda</taxon>
        <taxon>Crustacea</taxon>
        <taxon>Branchiopoda</taxon>
        <taxon>Diplostraca</taxon>
        <taxon>Cladocera</taxon>
        <taxon>Anomopoda</taxon>
        <taxon>Daphniidae</taxon>
        <taxon>Daphnia</taxon>
    </lineage>
</organism>
<feature type="compositionally biased region" description="Basic and acidic residues" evidence="2">
    <location>
        <begin position="1261"/>
        <end position="1270"/>
    </location>
</feature>
<feature type="compositionally biased region" description="Basic and acidic residues" evidence="2">
    <location>
        <begin position="1843"/>
        <end position="1857"/>
    </location>
</feature>
<keyword evidence="8" id="KW-1185">Reference proteome</keyword>
<evidence type="ECO:0000313" key="7">
    <source>
        <dbReference type="EMBL" id="KZS10279.1"/>
    </source>
</evidence>
<dbReference type="InterPro" id="IPR017874">
    <property type="entry name" value="CRIC_domain"/>
</dbReference>
<proteinExistence type="inferred from homology"/>
<feature type="compositionally biased region" description="Polar residues" evidence="2">
    <location>
        <begin position="1171"/>
        <end position="1181"/>
    </location>
</feature>
<keyword evidence="7" id="KW-0808">Transferase</keyword>
<protein>
    <submittedName>
        <fullName evidence="7">Putative Connector enhancer of kinase suppressor of ras 1</fullName>
    </submittedName>
</protein>
<feature type="compositionally biased region" description="Low complexity" evidence="2">
    <location>
        <begin position="1070"/>
        <end position="1081"/>
    </location>
</feature>
<dbReference type="InterPro" id="IPR036034">
    <property type="entry name" value="PDZ_sf"/>
</dbReference>
<feature type="compositionally biased region" description="Low complexity" evidence="2">
    <location>
        <begin position="841"/>
        <end position="854"/>
    </location>
</feature>